<evidence type="ECO:0000313" key="2">
    <source>
        <dbReference type="Proteomes" id="UP000318946"/>
    </source>
</evidence>
<reference evidence="2" key="1">
    <citation type="submission" date="2019-06" db="EMBL/GenBank/DDBJ databases">
        <title>Alistipes onderdonkii subsp. vulgaris subsp. nov., Alistipes dispar sp. nov. and Alistipes communis sp. nov., isolated from human faeces, and creation of Alistipes onderdonkii subsp. onderdonkii subsp. nov.</title>
        <authorList>
            <person name="Sakamoto M."/>
            <person name="Ikeyama N."/>
            <person name="Ogata Y."/>
            <person name="Suda W."/>
            <person name="Iino T."/>
            <person name="Hattori M."/>
            <person name="Ohkuma M."/>
        </authorList>
    </citation>
    <scope>NUCLEOTIDE SEQUENCE [LARGE SCALE GENOMIC DNA]</scope>
    <source>
        <strain evidence="2">5CBH24</strain>
    </source>
</reference>
<dbReference type="EMBL" id="AP019735">
    <property type="protein sequence ID" value="BBL04259.1"/>
    <property type="molecule type" value="Genomic_DNA"/>
</dbReference>
<organism evidence="1 2">
    <name type="scientific">Alistipes communis</name>
    <dbReference type="NCBI Taxonomy" id="2585118"/>
    <lineage>
        <taxon>Bacteria</taxon>
        <taxon>Pseudomonadati</taxon>
        <taxon>Bacteroidota</taxon>
        <taxon>Bacteroidia</taxon>
        <taxon>Bacteroidales</taxon>
        <taxon>Rikenellaceae</taxon>
        <taxon>Alistipes</taxon>
    </lineage>
</organism>
<proteinExistence type="predicted"/>
<dbReference type="RefSeq" id="WP_162502286.1">
    <property type="nucleotide sequence ID" value="NZ_AP019735.1"/>
</dbReference>
<keyword evidence="2" id="KW-1185">Reference proteome</keyword>
<evidence type="ECO:0000313" key="1">
    <source>
        <dbReference type="EMBL" id="BBL04259.1"/>
    </source>
</evidence>
<dbReference type="GeneID" id="78343399"/>
<dbReference type="KEGG" id="acou:A5CBH24_15720"/>
<protein>
    <submittedName>
        <fullName evidence="1">Uncharacterized protein</fullName>
    </submittedName>
</protein>
<dbReference type="Proteomes" id="UP000318946">
    <property type="component" value="Chromosome"/>
</dbReference>
<accession>A0A4Y1WVF3</accession>
<gene>
    <name evidence="1" type="ORF">A5CBH24_15720</name>
</gene>
<sequence>MRLDSDGQAQVEFFSSDATVDYEAIVEGVTDDGEIIRAGEFIPNNT</sequence>
<dbReference type="AlphaFoldDB" id="A0A4Y1WVF3"/>
<name>A0A4Y1WVF3_9BACT</name>